<dbReference type="RefSeq" id="WP_346757242.1">
    <property type="nucleotide sequence ID" value="NZ_JAUJEB010000001.1"/>
</dbReference>
<name>A0ABT8L2D4_9BACT</name>
<organism evidence="1 2">
    <name type="scientific">Agaribacillus aureus</name>
    <dbReference type="NCBI Taxonomy" id="3051825"/>
    <lineage>
        <taxon>Bacteria</taxon>
        <taxon>Pseudomonadati</taxon>
        <taxon>Bacteroidota</taxon>
        <taxon>Cytophagia</taxon>
        <taxon>Cytophagales</taxon>
        <taxon>Splendidivirgaceae</taxon>
        <taxon>Agaribacillus</taxon>
    </lineage>
</organism>
<evidence type="ECO:0000313" key="1">
    <source>
        <dbReference type="EMBL" id="MDN5211915.1"/>
    </source>
</evidence>
<dbReference type="EMBL" id="JAUJEB010000001">
    <property type="protein sequence ID" value="MDN5211915.1"/>
    <property type="molecule type" value="Genomic_DNA"/>
</dbReference>
<reference evidence="1" key="1">
    <citation type="submission" date="2023-06" db="EMBL/GenBank/DDBJ databases">
        <title>Genomic of Agaribacillus aureum.</title>
        <authorList>
            <person name="Wang G."/>
        </authorList>
    </citation>
    <scope>NUCLEOTIDE SEQUENCE</scope>
    <source>
        <strain evidence="1">BMA12</strain>
    </source>
</reference>
<accession>A0ABT8L2D4</accession>
<protein>
    <submittedName>
        <fullName evidence="1">Uncharacterized protein</fullName>
    </submittedName>
</protein>
<gene>
    <name evidence="1" type="ORF">QQ020_07625</name>
</gene>
<evidence type="ECO:0000313" key="2">
    <source>
        <dbReference type="Proteomes" id="UP001172083"/>
    </source>
</evidence>
<proteinExistence type="predicted"/>
<comment type="caution">
    <text evidence="1">The sequence shown here is derived from an EMBL/GenBank/DDBJ whole genome shotgun (WGS) entry which is preliminary data.</text>
</comment>
<sequence length="166" mass="18766">MELTNKIWKGLEGGYRTLYDASIPLSQLENTDNPKIIDEVWTELWDNLHHQGDVGLASYLAVPQLARIGIKKNLFDWNLLGICITIEQQRHLGNNPELPAKFETYYQKGLDDLKELAIRNLDRELDVTALTIALSTIATCNGQIKLGKAIVEMEDEDLLDEFLGKA</sequence>
<dbReference type="Proteomes" id="UP001172083">
    <property type="component" value="Unassembled WGS sequence"/>
</dbReference>
<keyword evidence="2" id="KW-1185">Reference proteome</keyword>